<dbReference type="EMBL" id="CP043732">
    <property type="protein sequence ID" value="QMU97152.1"/>
    <property type="molecule type" value="Genomic_DNA"/>
</dbReference>
<evidence type="ECO:0000256" key="1">
    <source>
        <dbReference type="ARBA" id="ARBA00005568"/>
    </source>
</evidence>
<dbReference type="Proteomes" id="UP000515708">
    <property type="component" value="Chromosome"/>
</dbReference>
<dbReference type="SUPFAM" id="SSF51621">
    <property type="entry name" value="Phosphoenolpyruvate/pyruvate domain"/>
    <property type="match status" value="1"/>
</dbReference>
<proteinExistence type="inferred from homology"/>
<feature type="compositionally biased region" description="Basic and acidic residues" evidence="4">
    <location>
        <begin position="264"/>
        <end position="282"/>
    </location>
</feature>
<accession>A0A7D7WF56</accession>
<dbReference type="InterPro" id="IPR050251">
    <property type="entry name" value="HpcH-HpaI_aldolase"/>
</dbReference>
<dbReference type="InterPro" id="IPR015813">
    <property type="entry name" value="Pyrv/PenolPyrv_kinase-like_dom"/>
</dbReference>
<dbReference type="Gene3D" id="3.20.20.60">
    <property type="entry name" value="Phosphoenolpyruvate-binding domains"/>
    <property type="match status" value="1"/>
</dbReference>
<evidence type="ECO:0000256" key="4">
    <source>
        <dbReference type="SAM" id="MobiDB-lite"/>
    </source>
</evidence>
<reference evidence="6 7" key="1">
    <citation type="journal article" date="2020" name="Front. Microbiol.">
        <title>Design of Bacterial Strain-Specific qPCR Assays Using NGS Data and Publicly Available Resources and Its Application to Track Biocontrol Strains.</title>
        <authorList>
            <person name="Hernandez I."/>
            <person name="Sant C."/>
            <person name="Martinez R."/>
            <person name="Fernandez C."/>
        </authorList>
    </citation>
    <scope>NUCLEOTIDE SEQUENCE [LARGE SCALE GENOMIC DNA]</scope>
    <source>
        <strain evidence="6 7">B24</strain>
    </source>
</reference>
<dbReference type="GO" id="GO:0046872">
    <property type="term" value="F:metal ion binding"/>
    <property type="evidence" value="ECO:0007669"/>
    <property type="project" value="UniProtKB-KW"/>
</dbReference>
<sequence length="282" mass="29277">MTGSSTLKQRLARGEVLAGAWCSIGNAACVEILANSGAAYVALDQQHGDIYPSTTPALVAAADGRAQVLIRVARNEPQLIEKALDQGADAVIAPLVESLDDAHLLRDSSRFPPHGRRSYGGRTRGVMRADGDPRTANDQVACIALIETMAGVESIEEICTRGGIDAVYIGLNDLALSLGLSPKMAVQEGPHARAVERIASACRDAGIAWGAHASPQTGVDELIARGAQLITVCNDIALIENGARHAASAAAAAAVSAAAAHNDSAPETRARVKRLADRDRAV</sequence>
<keyword evidence="2" id="KW-0479">Metal-binding</keyword>
<feature type="domain" description="HpcH/HpaI aldolase/citrate lyase" evidence="5">
    <location>
        <begin position="19"/>
        <end position="238"/>
    </location>
</feature>
<evidence type="ECO:0000256" key="3">
    <source>
        <dbReference type="ARBA" id="ARBA00023239"/>
    </source>
</evidence>
<evidence type="ECO:0000256" key="2">
    <source>
        <dbReference type="ARBA" id="ARBA00022723"/>
    </source>
</evidence>
<keyword evidence="3" id="KW-0456">Lyase</keyword>
<feature type="region of interest" description="Disordered" evidence="4">
    <location>
        <begin position="110"/>
        <end position="131"/>
    </location>
</feature>
<evidence type="ECO:0000313" key="6">
    <source>
        <dbReference type="EMBL" id="QMU97152.1"/>
    </source>
</evidence>
<evidence type="ECO:0000259" key="5">
    <source>
        <dbReference type="Pfam" id="PF03328"/>
    </source>
</evidence>
<dbReference type="InterPro" id="IPR005000">
    <property type="entry name" value="Aldolase/citrate-lyase_domain"/>
</dbReference>
<comment type="similarity">
    <text evidence="1">Belongs to the HpcH/HpaI aldolase family.</text>
</comment>
<name>A0A7D7WF56_9MICO</name>
<organism evidence="6 7">
    <name type="scientific">Microbacterium esteraromaticum</name>
    <dbReference type="NCBI Taxonomy" id="57043"/>
    <lineage>
        <taxon>Bacteria</taxon>
        <taxon>Bacillati</taxon>
        <taxon>Actinomycetota</taxon>
        <taxon>Actinomycetes</taxon>
        <taxon>Micrococcales</taxon>
        <taxon>Microbacteriaceae</taxon>
        <taxon>Microbacterium</taxon>
    </lineage>
</organism>
<feature type="region of interest" description="Disordered" evidence="4">
    <location>
        <begin position="262"/>
        <end position="282"/>
    </location>
</feature>
<dbReference type="PANTHER" id="PTHR30502">
    <property type="entry name" value="2-KETO-3-DEOXY-L-RHAMNONATE ALDOLASE"/>
    <property type="match status" value="1"/>
</dbReference>
<dbReference type="PANTHER" id="PTHR30502:SF0">
    <property type="entry name" value="PHOSPHOENOLPYRUVATE CARBOXYLASE FAMILY PROTEIN"/>
    <property type="match status" value="1"/>
</dbReference>
<protein>
    <recommendedName>
        <fullName evidence="5">HpcH/HpaI aldolase/citrate lyase domain-containing protein</fullName>
    </recommendedName>
</protein>
<gene>
    <name evidence="6" type="ORF">FVO59_07890</name>
</gene>
<dbReference type="AlphaFoldDB" id="A0A7D7WF56"/>
<dbReference type="RefSeq" id="WP_182256343.1">
    <property type="nucleotide sequence ID" value="NZ_CP043732.1"/>
</dbReference>
<dbReference type="GO" id="GO:0016832">
    <property type="term" value="F:aldehyde-lyase activity"/>
    <property type="evidence" value="ECO:0007669"/>
    <property type="project" value="TreeGrafter"/>
</dbReference>
<dbReference type="Pfam" id="PF03328">
    <property type="entry name" value="HpcH_HpaI"/>
    <property type="match status" value="1"/>
</dbReference>
<dbReference type="InterPro" id="IPR040442">
    <property type="entry name" value="Pyrv_kinase-like_dom_sf"/>
</dbReference>
<dbReference type="GO" id="GO:0005737">
    <property type="term" value="C:cytoplasm"/>
    <property type="evidence" value="ECO:0007669"/>
    <property type="project" value="TreeGrafter"/>
</dbReference>
<evidence type="ECO:0000313" key="7">
    <source>
        <dbReference type="Proteomes" id="UP000515708"/>
    </source>
</evidence>